<feature type="site" description="Transition state stabilizer" evidence="10">
    <location>
        <position position="24"/>
    </location>
</feature>
<dbReference type="InterPro" id="IPR029044">
    <property type="entry name" value="Nucleotide-diphossugar_trans"/>
</dbReference>
<evidence type="ECO:0000256" key="4">
    <source>
        <dbReference type="ARBA" id="ARBA00022679"/>
    </source>
</evidence>
<feature type="region of interest" description="2-C-methyl-D-erythritol 2,4-cyclodiphosphate synthase" evidence="10">
    <location>
        <begin position="234"/>
        <end position="401"/>
    </location>
</feature>
<dbReference type="CDD" id="cd00554">
    <property type="entry name" value="MECDP_synthase"/>
    <property type="match status" value="1"/>
</dbReference>
<dbReference type="HAMAP" id="MF_00108">
    <property type="entry name" value="IspD"/>
    <property type="match status" value="1"/>
</dbReference>
<dbReference type="Gene3D" id="3.90.550.10">
    <property type="entry name" value="Spore Coat Polysaccharide Biosynthesis Protein SpsA, Chain A"/>
    <property type="match status" value="1"/>
</dbReference>
<comment type="pathway">
    <text evidence="3 10">Isoprenoid biosynthesis; isopentenyl diphosphate biosynthesis via DXP pathway; isopentenyl diphosphate from 1-deoxy-D-xylulose 5-phosphate: step 4/6.</text>
</comment>
<dbReference type="EC" id="4.6.1.12" evidence="10"/>
<organism evidence="12 13">
    <name type="scientific">Desulfarculus baarsii (strain ATCC 33931 / DSM 2075 / LMG 7858 / VKM B-1802 / 2st14)</name>
    <dbReference type="NCBI Taxonomy" id="644282"/>
    <lineage>
        <taxon>Bacteria</taxon>
        <taxon>Pseudomonadati</taxon>
        <taxon>Thermodesulfobacteriota</taxon>
        <taxon>Desulfarculia</taxon>
        <taxon>Desulfarculales</taxon>
        <taxon>Desulfarculaceae</taxon>
        <taxon>Desulfarculus</taxon>
    </lineage>
</organism>
<feature type="site" description="Positions MEP for the nucleophilic attack" evidence="10">
    <location>
        <position position="214"/>
    </location>
</feature>
<dbReference type="CDD" id="cd02516">
    <property type="entry name" value="CDP-ME_synthetase"/>
    <property type="match status" value="1"/>
</dbReference>
<evidence type="ECO:0000256" key="1">
    <source>
        <dbReference type="ARBA" id="ARBA00000200"/>
    </source>
</evidence>
<evidence type="ECO:0000256" key="10">
    <source>
        <dbReference type="HAMAP-Rule" id="MF_01520"/>
    </source>
</evidence>
<dbReference type="HAMAP" id="MF_01520">
    <property type="entry name" value="IspDF"/>
    <property type="match status" value="1"/>
</dbReference>
<evidence type="ECO:0000313" key="13">
    <source>
        <dbReference type="Proteomes" id="UP000009047"/>
    </source>
</evidence>
<keyword evidence="7 10" id="KW-0414">Isoprene biosynthesis</keyword>
<dbReference type="GO" id="GO:0016114">
    <property type="term" value="P:terpenoid biosynthetic process"/>
    <property type="evidence" value="ECO:0007669"/>
    <property type="project" value="InterPro"/>
</dbReference>
<feature type="binding site" evidence="10">
    <location>
        <position position="374"/>
    </location>
    <ligand>
        <name>4-CDP-2-C-methyl-D-erythritol 2-phosphate</name>
        <dbReference type="ChEBI" id="CHEBI:57919"/>
    </ligand>
</feature>
<feature type="binding site" evidence="10">
    <location>
        <begin position="240"/>
        <end position="242"/>
    </location>
    <ligand>
        <name>4-CDP-2-C-methyl-D-erythritol 2-phosphate</name>
        <dbReference type="ChEBI" id="CHEBI:57919"/>
    </ligand>
</feature>
<evidence type="ECO:0000256" key="7">
    <source>
        <dbReference type="ARBA" id="ARBA00023229"/>
    </source>
</evidence>
<feature type="binding site" evidence="10">
    <location>
        <begin position="364"/>
        <end position="367"/>
    </location>
    <ligand>
        <name>4-CDP-2-C-methyl-D-erythritol 2-phosphate</name>
        <dbReference type="ChEBI" id="CHEBI:57919"/>
    </ligand>
</feature>
<dbReference type="GO" id="GO:0008685">
    <property type="term" value="F:2-C-methyl-D-erythritol 2,4-cyclodiphosphate synthase activity"/>
    <property type="evidence" value="ECO:0007669"/>
    <property type="project" value="UniProtKB-UniRule"/>
</dbReference>
<reference evidence="12 13" key="1">
    <citation type="journal article" date="2010" name="Stand. Genomic Sci.">
        <title>Complete genome sequence of Desulfarculus baarsii type strain (2st14).</title>
        <authorList>
            <person name="Sun H."/>
            <person name="Spring S."/>
            <person name="Lapidus A."/>
            <person name="Davenport K."/>
            <person name="Del Rio T.G."/>
            <person name="Tice H."/>
            <person name="Nolan M."/>
            <person name="Copeland A."/>
            <person name="Cheng J.F."/>
            <person name="Lucas S."/>
            <person name="Tapia R."/>
            <person name="Goodwin L."/>
            <person name="Pitluck S."/>
            <person name="Ivanova N."/>
            <person name="Pagani I."/>
            <person name="Mavromatis K."/>
            <person name="Ovchinnikova G."/>
            <person name="Pati A."/>
            <person name="Chen A."/>
            <person name="Palaniappan K."/>
            <person name="Hauser L."/>
            <person name="Chang Y.J."/>
            <person name="Jeffries C.D."/>
            <person name="Detter J.C."/>
            <person name="Han C."/>
            <person name="Rohde M."/>
            <person name="Brambilla E."/>
            <person name="Goker M."/>
            <person name="Woyke T."/>
            <person name="Bristow J."/>
            <person name="Eisen J.A."/>
            <person name="Markowitz V."/>
            <person name="Hugenholtz P."/>
            <person name="Kyrpides N.C."/>
            <person name="Klenk H.P."/>
            <person name="Land M."/>
        </authorList>
    </citation>
    <scope>NUCLEOTIDE SEQUENCE [LARGE SCALE GENOMIC DNA]</scope>
    <source>
        <strain evidence="13">ATCC 33931 / DSM 2075 / LMG 7858 / VKM B-1802 / 2st14</strain>
    </source>
</reference>
<dbReference type="AlphaFoldDB" id="E1QEC1"/>
<dbReference type="eggNOG" id="COG1211">
    <property type="taxonomic scope" value="Bacteria"/>
</dbReference>
<dbReference type="InterPro" id="IPR003526">
    <property type="entry name" value="MECDP_synthase"/>
</dbReference>
<feature type="binding site" evidence="10">
    <location>
        <begin position="266"/>
        <end position="267"/>
    </location>
    <ligand>
        <name>4-CDP-2-C-methyl-D-erythritol 2-phosphate</name>
        <dbReference type="ChEBI" id="CHEBI:57919"/>
    </ligand>
</feature>
<feature type="binding site" evidence="10">
    <location>
        <position position="240"/>
    </location>
    <ligand>
        <name>a divalent metal cation</name>
        <dbReference type="ChEBI" id="CHEBI:60240"/>
    </ligand>
</feature>
<dbReference type="GO" id="GO:0050518">
    <property type="term" value="F:2-C-methyl-D-erythritol 4-phosphate cytidylyltransferase activity"/>
    <property type="evidence" value="ECO:0007669"/>
    <property type="project" value="UniProtKB-UniRule"/>
</dbReference>
<dbReference type="PANTHER" id="PTHR32125:SF4">
    <property type="entry name" value="2-C-METHYL-D-ERYTHRITOL 4-PHOSPHATE CYTIDYLYLTRANSFERASE, CHLOROPLASTIC"/>
    <property type="match status" value="1"/>
</dbReference>
<keyword evidence="4 10" id="KW-0808">Transferase</keyword>
<feature type="site" description="Transition state stabilizer" evidence="10">
    <location>
        <position position="17"/>
    </location>
</feature>
<dbReference type="PROSITE" id="PS01350">
    <property type="entry name" value="ISPF"/>
    <property type="match status" value="1"/>
</dbReference>
<evidence type="ECO:0000256" key="2">
    <source>
        <dbReference type="ARBA" id="ARBA00001968"/>
    </source>
</evidence>
<dbReference type="STRING" id="644282.Deba_0535"/>
<keyword evidence="6 10" id="KW-0479">Metal-binding</keyword>
<evidence type="ECO:0000256" key="3">
    <source>
        <dbReference type="ARBA" id="ARBA00004709"/>
    </source>
</evidence>
<dbReference type="KEGG" id="dbr:Deba_0535"/>
<name>E1QEC1_DESB2</name>
<dbReference type="PANTHER" id="PTHR32125">
    <property type="entry name" value="2-C-METHYL-D-ERYTHRITOL 4-PHOSPHATE CYTIDYLYLTRANSFERASE, CHLOROPLASTIC"/>
    <property type="match status" value="1"/>
</dbReference>
<comment type="pathway">
    <text evidence="10">Isoprenoid biosynthesis; isopentenyl diphosphate biosynthesis via DXP pathway; isopentenyl diphosphate from 1-deoxy-D-xylulose 5-phosphate: step 2/6.</text>
</comment>
<feature type="binding site" evidence="10">
    <location>
        <position position="274"/>
    </location>
    <ligand>
        <name>a divalent metal cation</name>
        <dbReference type="ChEBI" id="CHEBI:60240"/>
    </ligand>
</feature>
<evidence type="ECO:0000259" key="11">
    <source>
        <dbReference type="Pfam" id="PF02542"/>
    </source>
</evidence>
<dbReference type="Pfam" id="PF01128">
    <property type="entry name" value="IspD"/>
    <property type="match status" value="1"/>
</dbReference>
<accession>E1QEC1</accession>
<dbReference type="RefSeq" id="WP_013257362.1">
    <property type="nucleotide sequence ID" value="NC_014365.1"/>
</dbReference>
<feature type="binding site" evidence="10">
    <location>
        <begin position="293"/>
        <end position="297"/>
    </location>
    <ligand>
        <name>4-CDP-2-C-methyl-D-erythritol 2-phosphate</name>
        <dbReference type="ChEBI" id="CHEBI:57919"/>
    </ligand>
</feature>
<dbReference type="GO" id="GO:0019288">
    <property type="term" value="P:isopentenyl diphosphate biosynthetic process, methylerythritol 4-phosphate pathway"/>
    <property type="evidence" value="ECO:0007669"/>
    <property type="project" value="UniProtKB-UniRule"/>
</dbReference>
<keyword evidence="8 10" id="KW-0456">Lyase</keyword>
<dbReference type="eggNOG" id="COG0245">
    <property type="taxonomic scope" value="Bacteria"/>
</dbReference>
<evidence type="ECO:0000256" key="6">
    <source>
        <dbReference type="ARBA" id="ARBA00022723"/>
    </source>
</evidence>
<proteinExistence type="inferred from homology"/>
<dbReference type="UniPathway" id="UPA00056">
    <property type="reaction ID" value="UER00093"/>
</dbReference>
<feature type="binding site" evidence="10">
    <location>
        <begin position="288"/>
        <end position="290"/>
    </location>
    <ligand>
        <name>4-CDP-2-C-methyl-D-erythritol 2-phosphate</name>
        <dbReference type="ChEBI" id="CHEBI:57919"/>
    </ligand>
</feature>
<dbReference type="OrthoDB" id="9804336at2"/>
<dbReference type="SUPFAM" id="SSF69765">
    <property type="entry name" value="IpsF-like"/>
    <property type="match status" value="1"/>
</dbReference>
<sequence>MAEKVVAIVVAAGGGTRMGGPAPKQFLALGGRPILSWALAAAQAAACVDAIVVVCPAGWEDHTRRHCLAPFGLDKVRAVVAGGAQRQDSVAAGLEAALGLGAHWLLIHDGARPLARPELFAAVLEGARAHGAAIAGVPVVDTIKRSADGRLVQTTEDRRPLWRAQTPQGFRAELLAQALQAARAAGWSFTDEAGLFERLGREVRLIMGRADNIKITTPEDLALAQALLGPPAIRVGQGLDYHRLAPGRPLVLGGVRLEHELGLLGHSDADVLTHAVMDGLLAAAGLGDIGRLFPDHDPAHKDADSLVLLGRVVALLAEHGWRPAQIAVTLVAQGPKIAPHAPAMAQNLARVAGLSPGQVNVAATTTEAMGAIGRGEGMSALAVVTITPLEGAAEPAPSRRR</sequence>
<dbReference type="GO" id="GO:0046872">
    <property type="term" value="F:metal ion binding"/>
    <property type="evidence" value="ECO:0007669"/>
    <property type="project" value="UniProtKB-KW"/>
</dbReference>
<comment type="catalytic activity">
    <reaction evidence="10">
        <text>2-C-methyl-D-erythritol 4-phosphate + CTP + H(+) = 4-CDP-2-C-methyl-D-erythritol + diphosphate</text>
        <dbReference type="Rhea" id="RHEA:13429"/>
        <dbReference type="ChEBI" id="CHEBI:15378"/>
        <dbReference type="ChEBI" id="CHEBI:33019"/>
        <dbReference type="ChEBI" id="CHEBI:37563"/>
        <dbReference type="ChEBI" id="CHEBI:57823"/>
        <dbReference type="ChEBI" id="CHEBI:58262"/>
        <dbReference type="EC" id="2.7.7.60"/>
    </reaction>
</comment>
<feature type="binding site" evidence="10">
    <location>
        <position position="242"/>
    </location>
    <ligand>
        <name>a divalent metal cation</name>
        <dbReference type="ChEBI" id="CHEBI:60240"/>
    </ligand>
</feature>
<evidence type="ECO:0000256" key="5">
    <source>
        <dbReference type="ARBA" id="ARBA00022695"/>
    </source>
</evidence>
<dbReference type="EC" id="2.7.7.60" evidence="10"/>
<dbReference type="Proteomes" id="UP000009047">
    <property type="component" value="Chromosome"/>
</dbReference>
<dbReference type="InterPro" id="IPR036571">
    <property type="entry name" value="MECDP_synthase_sf"/>
</dbReference>
<feature type="site" description="Transition state stabilizer" evidence="10">
    <location>
        <position position="365"/>
    </location>
</feature>
<feature type="domain" description="2-C-methyl-D-erythritol 2,4-cyclodiphosphate synthase" evidence="11">
    <location>
        <begin position="233"/>
        <end position="386"/>
    </location>
</feature>
<dbReference type="InterPro" id="IPR001228">
    <property type="entry name" value="IspD"/>
</dbReference>
<comment type="caution">
    <text evidence="10">Lacks conserved residue(s) required for the propagation of feature annotation.</text>
</comment>
<dbReference type="InterPro" id="IPR050088">
    <property type="entry name" value="IspD/TarI_cytidylyltransf_bact"/>
</dbReference>
<keyword evidence="9 10" id="KW-0511">Multifunctional enzyme</keyword>
<comment type="similarity">
    <text evidence="10">In the N-terminal section; belongs to the IspD/TarI cytidylyltransferase family. IspD subfamily.</text>
</comment>
<gene>
    <name evidence="10" type="primary">ispDF</name>
    <name evidence="12" type="ordered locus">Deba_0535</name>
</gene>
<evidence type="ECO:0000256" key="9">
    <source>
        <dbReference type="ARBA" id="ARBA00023268"/>
    </source>
</evidence>
<comment type="similarity">
    <text evidence="10">In the C-terminal section; belongs to the IspF family.</text>
</comment>
<comment type="cofactor">
    <cofactor evidence="2 10">
        <name>a divalent metal cation</name>
        <dbReference type="ChEBI" id="CHEBI:60240"/>
    </cofactor>
</comment>
<dbReference type="HOGENOM" id="CLU_042800_2_5_7"/>
<evidence type="ECO:0000313" key="12">
    <source>
        <dbReference type="EMBL" id="ADK83907.1"/>
    </source>
</evidence>
<dbReference type="Gene3D" id="3.30.1330.50">
    <property type="entry name" value="2-C-methyl-D-erythritol 2,4-cyclodiphosphate synthase"/>
    <property type="match status" value="1"/>
</dbReference>
<keyword evidence="5 10" id="KW-0548">Nucleotidyltransferase</keyword>
<protein>
    <recommendedName>
        <fullName evidence="10">Bifunctional enzyme IspD/IspF</fullName>
    </recommendedName>
    <domain>
        <recommendedName>
            <fullName evidence="10">2-C-methyl-D-erythritol 4-phosphate cytidylyltransferase</fullName>
            <ecNumber evidence="10">2.7.7.60</ecNumber>
        </recommendedName>
        <alternativeName>
            <fullName evidence="10">4-diphosphocytidyl-2C-methyl-D-erythritol synthase</fullName>
        </alternativeName>
        <alternativeName>
            <fullName evidence="10">MEP cytidylyltransferase</fullName>
            <shortName evidence="10">MCT</shortName>
        </alternativeName>
    </domain>
    <domain>
        <recommendedName>
            <fullName evidence="10">2-C-methyl-D-erythritol 2,4-cyclodiphosphate synthase</fullName>
            <shortName evidence="10">MECDP-synthase</shortName>
            <shortName evidence="10">MECPP-synthase</shortName>
            <shortName evidence="10">MECPS</shortName>
            <ecNumber evidence="10">4.6.1.12</ecNumber>
        </recommendedName>
    </domain>
</protein>
<feature type="site" description="Transition state stabilizer" evidence="10">
    <location>
        <position position="266"/>
    </location>
</feature>
<comment type="function">
    <text evidence="10">Bifunctional enzyme that catalyzes the formation of 4-diphosphocytidyl-2-C-methyl-D-erythritol from CTP and 2-C-methyl-D-erythritol 4-phosphate (MEP) (IspD), and catalyzes the conversion of 4-diphosphocytidyl-2-C-methyl-D-erythritol 2-phosphate (CDP-ME2P) to 2-C-methyl-D-erythritol 2,4-cyclodiphosphate (ME-CPP) with a corresponding release of cytidine 5-monophosphate (CMP) (IspF).</text>
</comment>
<dbReference type="InterPro" id="IPR026596">
    <property type="entry name" value="IspD/F"/>
</dbReference>
<dbReference type="SUPFAM" id="SSF53448">
    <property type="entry name" value="Nucleotide-diphospho-sugar transferases"/>
    <property type="match status" value="1"/>
</dbReference>
<dbReference type="HAMAP" id="MF_00107">
    <property type="entry name" value="IspF"/>
    <property type="match status" value="1"/>
</dbReference>
<dbReference type="InterPro" id="IPR034683">
    <property type="entry name" value="IspD/TarI"/>
</dbReference>
<evidence type="ECO:0000256" key="8">
    <source>
        <dbReference type="ARBA" id="ARBA00023239"/>
    </source>
</evidence>
<feature type="region of interest" description="2-C-methyl-D-erythritol 4-phosphate cytidylyltransferase" evidence="10">
    <location>
        <begin position="1"/>
        <end position="233"/>
    </location>
</feature>
<dbReference type="NCBIfam" id="TIGR00453">
    <property type="entry name" value="ispD"/>
    <property type="match status" value="1"/>
</dbReference>
<dbReference type="EMBL" id="CP002085">
    <property type="protein sequence ID" value="ADK83907.1"/>
    <property type="molecule type" value="Genomic_DNA"/>
</dbReference>
<keyword evidence="13" id="KW-1185">Reference proteome</keyword>
<dbReference type="FunFam" id="3.90.550.10:FF:000003">
    <property type="entry name" value="2-C-methyl-D-erythritol 4-phosphate cytidylyltransferase"/>
    <property type="match status" value="1"/>
</dbReference>
<comment type="catalytic activity">
    <reaction evidence="1 10">
        <text>4-CDP-2-C-methyl-D-erythritol 2-phosphate = 2-C-methyl-D-erythritol 2,4-cyclic diphosphate + CMP</text>
        <dbReference type="Rhea" id="RHEA:23864"/>
        <dbReference type="ChEBI" id="CHEBI:57919"/>
        <dbReference type="ChEBI" id="CHEBI:58483"/>
        <dbReference type="ChEBI" id="CHEBI:60377"/>
        <dbReference type="EC" id="4.6.1.12"/>
    </reaction>
</comment>
<dbReference type="InterPro" id="IPR020555">
    <property type="entry name" value="MECDP_synthase_CS"/>
</dbReference>
<dbReference type="Pfam" id="PF02542">
    <property type="entry name" value="YgbB"/>
    <property type="match status" value="1"/>
</dbReference>
<dbReference type="NCBIfam" id="TIGR00151">
    <property type="entry name" value="ispF"/>
    <property type="match status" value="1"/>
</dbReference>
<feature type="site" description="Positions MEP for the nucleophilic attack" evidence="10">
    <location>
        <position position="158"/>
    </location>
</feature>